<protein>
    <submittedName>
        <fullName evidence="1">GDSL-like Lipase/Acylhydrolase superfamily protein</fullName>
    </submittedName>
</protein>
<sequence length="176" mass="19456">MSAAGYISISGTHAPWSSPRLRSTWTGPIPDPSRSCFTLAPSWGDPGAGYRRSYIWSGKPARDGIDRGLGGLPVAGDDEDGGGAVAEDFLLEGFEEMSGRERIVYGEPAAIEGEGMLCGWDVLREKLRIMQRKREAMEYMKKRDLLVCIPWVSAETLQLHQPLTTMLTFFWWGSVA</sequence>
<dbReference type="AlphaFoldDB" id="A0A5A7RKR4"/>
<gene>
    <name evidence="1" type="ORF">STAS_35513</name>
</gene>
<proteinExistence type="predicted"/>
<evidence type="ECO:0000313" key="2">
    <source>
        <dbReference type="Proteomes" id="UP000325081"/>
    </source>
</evidence>
<dbReference type="GO" id="GO:0016787">
    <property type="term" value="F:hydrolase activity"/>
    <property type="evidence" value="ECO:0007669"/>
    <property type="project" value="UniProtKB-KW"/>
</dbReference>
<name>A0A5A7RKR4_STRAF</name>
<dbReference type="Proteomes" id="UP000325081">
    <property type="component" value="Unassembled WGS sequence"/>
</dbReference>
<keyword evidence="2" id="KW-1185">Reference proteome</keyword>
<keyword evidence="1" id="KW-0378">Hydrolase</keyword>
<reference evidence="2" key="1">
    <citation type="journal article" date="2019" name="Curr. Biol.">
        <title>Genome Sequence of Striga asiatica Provides Insight into the Evolution of Plant Parasitism.</title>
        <authorList>
            <person name="Yoshida S."/>
            <person name="Kim S."/>
            <person name="Wafula E.K."/>
            <person name="Tanskanen J."/>
            <person name="Kim Y.M."/>
            <person name="Honaas L."/>
            <person name="Yang Z."/>
            <person name="Spallek T."/>
            <person name="Conn C.E."/>
            <person name="Ichihashi Y."/>
            <person name="Cheong K."/>
            <person name="Cui S."/>
            <person name="Der J.P."/>
            <person name="Gundlach H."/>
            <person name="Jiao Y."/>
            <person name="Hori C."/>
            <person name="Ishida J.K."/>
            <person name="Kasahara H."/>
            <person name="Kiba T."/>
            <person name="Kim M.S."/>
            <person name="Koo N."/>
            <person name="Laohavisit A."/>
            <person name="Lee Y.H."/>
            <person name="Lumba S."/>
            <person name="McCourt P."/>
            <person name="Mortimer J.C."/>
            <person name="Mutuku J.M."/>
            <person name="Nomura T."/>
            <person name="Sasaki-Sekimoto Y."/>
            <person name="Seto Y."/>
            <person name="Wang Y."/>
            <person name="Wakatake T."/>
            <person name="Sakakibara H."/>
            <person name="Demura T."/>
            <person name="Yamaguchi S."/>
            <person name="Yoneyama K."/>
            <person name="Manabe R.I."/>
            <person name="Nelson D.C."/>
            <person name="Schulman A.H."/>
            <person name="Timko M.P."/>
            <person name="dePamphilis C.W."/>
            <person name="Choi D."/>
            <person name="Shirasu K."/>
        </authorList>
    </citation>
    <scope>NUCLEOTIDE SEQUENCE [LARGE SCALE GENOMIC DNA]</scope>
    <source>
        <strain evidence="2">cv. UVA1</strain>
    </source>
</reference>
<comment type="caution">
    <text evidence="1">The sequence shown here is derived from an EMBL/GenBank/DDBJ whole genome shotgun (WGS) entry which is preliminary data.</text>
</comment>
<dbReference type="EMBL" id="BKCP01013514">
    <property type="protein sequence ID" value="GER57692.1"/>
    <property type="molecule type" value="Genomic_DNA"/>
</dbReference>
<organism evidence="1 2">
    <name type="scientific">Striga asiatica</name>
    <name type="common">Asiatic witchweed</name>
    <name type="synonym">Buchnera asiatica</name>
    <dbReference type="NCBI Taxonomy" id="4170"/>
    <lineage>
        <taxon>Eukaryota</taxon>
        <taxon>Viridiplantae</taxon>
        <taxon>Streptophyta</taxon>
        <taxon>Embryophyta</taxon>
        <taxon>Tracheophyta</taxon>
        <taxon>Spermatophyta</taxon>
        <taxon>Magnoliopsida</taxon>
        <taxon>eudicotyledons</taxon>
        <taxon>Gunneridae</taxon>
        <taxon>Pentapetalae</taxon>
        <taxon>asterids</taxon>
        <taxon>lamiids</taxon>
        <taxon>Lamiales</taxon>
        <taxon>Orobanchaceae</taxon>
        <taxon>Buchnereae</taxon>
        <taxon>Striga</taxon>
    </lineage>
</organism>
<accession>A0A5A7RKR4</accession>
<evidence type="ECO:0000313" key="1">
    <source>
        <dbReference type="EMBL" id="GER57692.1"/>
    </source>
</evidence>